<comment type="caution">
    <text evidence="6">The sequence shown here is derived from an EMBL/GenBank/DDBJ whole genome shotgun (WGS) entry which is preliminary data.</text>
</comment>
<reference evidence="6 7" key="1">
    <citation type="submission" date="2020-03" db="EMBL/GenBank/DDBJ databases">
        <title>Genomic Encyclopedia of Type Strains, Phase IV (KMG-IV): sequencing the most valuable type-strain genomes for metagenomic binning, comparative biology and taxonomic classification.</title>
        <authorList>
            <person name="Goeker M."/>
        </authorList>
    </citation>
    <scope>NUCLEOTIDE SEQUENCE [LARGE SCALE GENOMIC DNA]</scope>
    <source>
        <strain evidence="6 7">DSM 21299</strain>
    </source>
</reference>
<dbReference type="InterPro" id="IPR013043">
    <property type="entry name" value="DUF1595"/>
</dbReference>
<accession>A0A846M7D0</accession>
<sequence length="563" mass="60920">MKDPVITTQSQAKRRRIAPFVLGAACLTLAGSIAFTFSGARADESMADTPPSQLRRLTELQYRTAIADAFGPDIKVVGRFSPDLRIDGLQAVGASAVSVTPAGLEQYEDIARAIATQVTDKDHRDRLIGCAPSATDAKGAACARDFIQKVGLKLYRRPVSSAELQQRVAATLDSAARLNDFHAGLAATLAGMLTSPDFLFRIDWPDRSGRGIDAWSAASRLSYLLWNAAPDAALLAAAADGSLNTPAGRAREVERMMASPRFADGVRAFFTDYLRLDGMDDLSKDALIYPAFNSSVASAMREQTLRTITWLLVDKKGDYRDLFTTNAIAMNRTLGPIYDIPVSKTDWYIHQYPQGDPRTGLLTHASILAQHSHPGRTSPTLRGVALTEIFLCEKIPAPPANVNFAVVQDVNNPTLKTTRLRLQAHLDDEECASCHKRSDPMGLGLEQFDGAGQFRTLEHDVTIDVTGSFEAKPFNGAAAMGKLFHDSEQVSACLVQSAWRYAHGRNPVATDAADIARLTKGFAGEGHRFSALMRSIALDPGLIALPRTIRADAPRAKKQGVSG</sequence>
<evidence type="ECO:0000259" key="3">
    <source>
        <dbReference type="Pfam" id="PF07627"/>
    </source>
</evidence>
<dbReference type="EMBL" id="JAASQR010000004">
    <property type="protein sequence ID" value="NIJ18207.1"/>
    <property type="molecule type" value="Genomic_DNA"/>
</dbReference>
<evidence type="ECO:0000259" key="5">
    <source>
        <dbReference type="Pfam" id="PF07637"/>
    </source>
</evidence>
<feature type="domain" description="DUF1592" evidence="4">
    <location>
        <begin position="213"/>
        <end position="340"/>
    </location>
</feature>
<name>A0A846M7D0_9SPHN</name>
<dbReference type="Pfam" id="PF07624">
    <property type="entry name" value="PSD2"/>
    <property type="match status" value="1"/>
</dbReference>
<dbReference type="Proteomes" id="UP000576821">
    <property type="component" value="Unassembled WGS sequence"/>
</dbReference>
<protein>
    <recommendedName>
        <fullName evidence="8">DUF1592 domain-containing protein</fullName>
    </recommendedName>
</protein>
<feature type="domain" description="DUF1587" evidence="2">
    <location>
        <begin position="55"/>
        <end position="118"/>
    </location>
</feature>
<dbReference type="Pfam" id="PF07631">
    <property type="entry name" value="PSD4"/>
    <property type="match status" value="1"/>
</dbReference>
<dbReference type="Pfam" id="PF07637">
    <property type="entry name" value="PSD5"/>
    <property type="match status" value="1"/>
</dbReference>
<dbReference type="Pfam" id="PF07627">
    <property type="entry name" value="PSCyt3"/>
    <property type="match status" value="1"/>
</dbReference>
<evidence type="ECO:0000259" key="1">
    <source>
        <dbReference type="Pfam" id="PF07624"/>
    </source>
</evidence>
<feature type="domain" description="DUF1595" evidence="5">
    <location>
        <begin position="142"/>
        <end position="202"/>
    </location>
</feature>
<proteinExistence type="predicted"/>
<gene>
    <name evidence="6" type="ORF">FHS54_003207</name>
</gene>
<evidence type="ECO:0000313" key="6">
    <source>
        <dbReference type="EMBL" id="NIJ18207.1"/>
    </source>
</evidence>
<evidence type="ECO:0000259" key="4">
    <source>
        <dbReference type="Pfam" id="PF07631"/>
    </source>
</evidence>
<dbReference type="InterPro" id="IPR011478">
    <property type="entry name" value="DUF1585"/>
</dbReference>
<dbReference type="RefSeq" id="WP_167305076.1">
    <property type="nucleotide sequence ID" value="NZ_JAASQR010000004.1"/>
</dbReference>
<feature type="domain" description="DUF1585" evidence="1">
    <location>
        <begin position="473"/>
        <end position="537"/>
    </location>
</feature>
<dbReference type="InterPro" id="IPR013042">
    <property type="entry name" value="DUF1592"/>
</dbReference>
<evidence type="ECO:0000259" key="2">
    <source>
        <dbReference type="Pfam" id="PF07626"/>
    </source>
</evidence>
<dbReference type="InterPro" id="IPR013039">
    <property type="entry name" value="DUF1588"/>
</dbReference>
<dbReference type="InterPro" id="IPR013036">
    <property type="entry name" value="DUF1587"/>
</dbReference>
<keyword evidence="7" id="KW-1185">Reference proteome</keyword>
<evidence type="ECO:0000313" key="7">
    <source>
        <dbReference type="Proteomes" id="UP000576821"/>
    </source>
</evidence>
<dbReference type="AlphaFoldDB" id="A0A846M7D0"/>
<organism evidence="6 7">
    <name type="scientific">Sphingobium vermicomposti</name>
    <dbReference type="NCBI Taxonomy" id="529005"/>
    <lineage>
        <taxon>Bacteria</taxon>
        <taxon>Pseudomonadati</taxon>
        <taxon>Pseudomonadota</taxon>
        <taxon>Alphaproteobacteria</taxon>
        <taxon>Sphingomonadales</taxon>
        <taxon>Sphingomonadaceae</taxon>
        <taxon>Sphingobium</taxon>
    </lineage>
</organism>
<dbReference type="Pfam" id="PF07626">
    <property type="entry name" value="PSD3"/>
    <property type="match status" value="1"/>
</dbReference>
<feature type="domain" description="DUF1588" evidence="3">
    <location>
        <begin position="358"/>
        <end position="456"/>
    </location>
</feature>
<evidence type="ECO:0008006" key="8">
    <source>
        <dbReference type="Google" id="ProtNLM"/>
    </source>
</evidence>